<name>A0ABN9PJ86_9DINO</name>
<accession>A0ABN9PJ86</accession>
<protein>
    <submittedName>
        <fullName evidence="1">Uncharacterized protein</fullName>
    </submittedName>
</protein>
<organism evidence="1 2">
    <name type="scientific">Prorocentrum cordatum</name>
    <dbReference type="NCBI Taxonomy" id="2364126"/>
    <lineage>
        <taxon>Eukaryota</taxon>
        <taxon>Sar</taxon>
        <taxon>Alveolata</taxon>
        <taxon>Dinophyceae</taxon>
        <taxon>Prorocentrales</taxon>
        <taxon>Prorocentraceae</taxon>
        <taxon>Prorocentrum</taxon>
    </lineage>
</organism>
<evidence type="ECO:0000313" key="2">
    <source>
        <dbReference type="Proteomes" id="UP001189429"/>
    </source>
</evidence>
<proteinExistence type="predicted"/>
<dbReference type="Proteomes" id="UP001189429">
    <property type="component" value="Unassembled WGS sequence"/>
</dbReference>
<sequence length="187" mass="20530">MVEAERAAKAEAECKLRADVECKLSRLEGMLQEALAEQVLSTLEADCKATVKADRSAEHFKGMLQEGESKAQAGRKLTVWYGSVVPHAMSNEAAGALQQAELVIELIFGFLQSEPRRRSEESRDTRPEATMAFLAIPGYSSYTPQSSQIFGILETLLEDFKANLADAQAAEEKSVADFEALKKAKEE</sequence>
<dbReference type="EMBL" id="CAUYUJ010000393">
    <property type="protein sequence ID" value="CAK0790307.1"/>
    <property type="molecule type" value="Genomic_DNA"/>
</dbReference>
<gene>
    <name evidence="1" type="ORF">PCOR1329_LOCUS1615</name>
</gene>
<keyword evidence="2" id="KW-1185">Reference proteome</keyword>
<evidence type="ECO:0000313" key="1">
    <source>
        <dbReference type="EMBL" id="CAK0790307.1"/>
    </source>
</evidence>
<feature type="non-terminal residue" evidence="1">
    <location>
        <position position="187"/>
    </location>
</feature>
<comment type="caution">
    <text evidence="1">The sequence shown here is derived from an EMBL/GenBank/DDBJ whole genome shotgun (WGS) entry which is preliminary data.</text>
</comment>
<reference evidence="1" key="1">
    <citation type="submission" date="2023-10" db="EMBL/GenBank/DDBJ databases">
        <authorList>
            <person name="Chen Y."/>
            <person name="Shah S."/>
            <person name="Dougan E. K."/>
            <person name="Thang M."/>
            <person name="Chan C."/>
        </authorList>
    </citation>
    <scope>NUCLEOTIDE SEQUENCE [LARGE SCALE GENOMIC DNA]</scope>
</reference>